<sequence length="141" mass="14920">MLMKNWNRFLAGAALTAMLVGSGATAAGARTAEPVQRAAGYVQVADAGARLPISYPGAAGDSHSAPASAAGSQASRFSVIWKALTKSGSWSKKAASKARQGYTVFRKWWKTVPWYVRKPVEIAAGGHVYQIYQAVCWAVGC</sequence>
<evidence type="ECO:0000313" key="3">
    <source>
        <dbReference type="Proteomes" id="UP000253094"/>
    </source>
</evidence>
<protein>
    <recommendedName>
        <fullName evidence="4">Lytic transglycosylase domain-containing protein</fullName>
    </recommendedName>
</protein>
<evidence type="ECO:0008006" key="4">
    <source>
        <dbReference type="Google" id="ProtNLM"/>
    </source>
</evidence>
<dbReference type="EMBL" id="QOIL01000004">
    <property type="protein sequence ID" value="RCG31674.1"/>
    <property type="molecule type" value="Genomic_DNA"/>
</dbReference>
<gene>
    <name evidence="2" type="ORF">DQ384_08970</name>
</gene>
<proteinExistence type="predicted"/>
<feature type="signal peptide" evidence="1">
    <location>
        <begin position="1"/>
        <end position="26"/>
    </location>
</feature>
<reference evidence="2 3" key="1">
    <citation type="submission" date="2018-06" db="EMBL/GenBank/DDBJ databases">
        <title>Sphaerisporangium craniellae sp. nov., isolated from a marine sponge in the South China Sea.</title>
        <authorList>
            <person name="Li L."/>
        </authorList>
    </citation>
    <scope>NUCLEOTIDE SEQUENCE [LARGE SCALE GENOMIC DNA]</scope>
    <source>
        <strain evidence="2 3">CCTCC AA 208026</strain>
    </source>
</reference>
<name>A0A367FN48_9ACTN</name>
<accession>A0A367FN48</accession>
<keyword evidence="3" id="KW-1185">Reference proteome</keyword>
<organism evidence="2 3">
    <name type="scientific">Sphaerisporangium album</name>
    <dbReference type="NCBI Taxonomy" id="509200"/>
    <lineage>
        <taxon>Bacteria</taxon>
        <taxon>Bacillati</taxon>
        <taxon>Actinomycetota</taxon>
        <taxon>Actinomycetes</taxon>
        <taxon>Streptosporangiales</taxon>
        <taxon>Streptosporangiaceae</taxon>
        <taxon>Sphaerisporangium</taxon>
    </lineage>
</organism>
<feature type="chain" id="PRO_5016629793" description="Lytic transglycosylase domain-containing protein" evidence="1">
    <location>
        <begin position="27"/>
        <end position="141"/>
    </location>
</feature>
<dbReference type="AlphaFoldDB" id="A0A367FN48"/>
<keyword evidence="1" id="KW-0732">Signal</keyword>
<evidence type="ECO:0000313" key="2">
    <source>
        <dbReference type="EMBL" id="RCG31674.1"/>
    </source>
</evidence>
<evidence type="ECO:0000256" key="1">
    <source>
        <dbReference type="SAM" id="SignalP"/>
    </source>
</evidence>
<dbReference type="Proteomes" id="UP000253094">
    <property type="component" value="Unassembled WGS sequence"/>
</dbReference>
<comment type="caution">
    <text evidence="2">The sequence shown here is derived from an EMBL/GenBank/DDBJ whole genome shotgun (WGS) entry which is preliminary data.</text>
</comment>